<feature type="compositionally biased region" description="Polar residues" evidence="1">
    <location>
        <begin position="105"/>
        <end position="125"/>
    </location>
</feature>
<gene>
    <name evidence="2" type="ORF">BJ875DRAFT_447234</name>
</gene>
<accession>A0A9P8BZE9</accession>
<dbReference type="Proteomes" id="UP000824998">
    <property type="component" value="Unassembled WGS sequence"/>
</dbReference>
<feature type="region of interest" description="Disordered" evidence="1">
    <location>
        <begin position="149"/>
        <end position="177"/>
    </location>
</feature>
<organism evidence="2 3">
    <name type="scientific">Amylocarpus encephaloides</name>
    <dbReference type="NCBI Taxonomy" id="45428"/>
    <lineage>
        <taxon>Eukaryota</taxon>
        <taxon>Fungi</taxon>
        <taxon>Dikarya</taxon>
        <taxon>Ascomycota</taxon>
        <taxon>Pezizomycotina</taxon>
        <taxon>Leotiomycetes</taxon>
        <taxon>Helotiales</taxon>
        <taxon>Helotiales incertae sedis</taxon>
        <taxon>Amylocarpus</taxon>
    </lineage>
</organism>
<feature type="region of interest" description="Disordered" evidence="1">
    <location>
        <begin position="92"/>
        <end position="125"/>
    </location>
</feature>
<sequence length="177" mass="19451">MCTTPRGQLGYFISCGSEAIYHIYSPKKHKVYRIGVTRVKDGEGLDDPYNTPCLEDRIPTRDIVAADRLFSGDEDGTSINRDNDYNVRSFLEESDSEPEYPTDVTGIQGTDDSNIEGTAPVTTSKYFNQGGHASIAKRKNADDTVVTVIRSRQATHGQGDTDQSDVSSEESNTNDDS</sequence>
<dbReference type="OrthoDB" id="3432594at2759"/>
<keyword evidence="3" id="KW-1185">Reference proteome</keyword>
<protein>
    <submittedName>
        <fullName evidence="2">Uncharacterized protein</fullName>
    </submittedName>
</protein>
<evidence type="ECO:0000313" key="2">
    <source>
        <dbReference type="EMBL" id="KAG9228030.1"/>
    </source>
</evidence>
<feature type="compositionally biased region" description="Polar residues" evidence="1">
    <location>
        <begin position="150"/>
        <end position="171"/>
    </location>
</feature>
<comment type="caution">
    <text evidence="2">The sequence shown here is derived from an EMBL/GenBank/DDBJ whole genome shotgun (WGS) entry which is preliminary data.</text>
</comment>
<dbReference type="EMBL" id="MU252169">
    <property type="protein sequence ID" value="KAG9228030.1"/>
    <property type="molecule type" value="Genomic_DNA"/>
</dbReference>
<name>A0A9P8BZE9_9HELO</name>
<reference evidence="2" key="1">
    <citation type="journal article" date="2021" name="IMA Fungus">
        <title>Genomic characterization of three marine fungi, including Emericellopsis atlantica sp. nov. with signatures of a generalist lifestyle and marine biomass degradation.</title>
        <authorList>
            <person name="Hagestad O.C."/>
            <person name="Hou L."/>
            <person name="Andersen J.H."/>
            <person name="Hansen E.H."/>
            <person name="Altermark B."/>
            <person name="Li C."/>
            <person name="Kuhnert E."/>
            <person name="Cox R.J."/>
            <person name="Crous P.W."/>
            <person name="Spatafora J.W."/>
            <person name="Lail K."/>
            <person name="Amirebrahimi M."/>
            <person name="Lipzen A."/>
            <person name="Pangilinan J."/>
            <person name="Andreopoulos W."/>
            <person name="Hayes R.D."/>
            <person name="Ng V."/>
            <person name="Grigoriev I.V."/>
            <person name="Jackson S.A."/>
            <person name="Sutton T.D.S."/>
            <person name="Dobson A.D.W."/>
            <person name="Rama T."/>
        </authorList>
    </citation>
    <scope>NUCLEOTIDE SEQUENCE</scope>
    <source>
        <strain evidence="2">TRa018bII</strain>
    </source>
</reference>
<dbReference type="AlphaFoldDB" id="A0A9P8BZE9"/>
<proteinExistence type="predicted"/>
<evidence type="ECO:0000313" key="3">
    <source>
        <dbReference type="Proteomes" id="UP000824998"/>
    </source>
</evidence>
<evidence type="ECO:0000256" key="1">
    <source>
        <dbReference type="SAM" id="MobiDB-lite"/>
    </source>
</evidence>